<evidence type="ECO:0000256" key="5">
    <source>
        <dbReference type="ARBA" id="ARBA00023242"/>
    </source>
</evidence>
<comment type="subcellular location">
    <subcellularLocation>
        <location evidence="2">Cytoplasm</location>
    </subcellularLocation>
    <subcellularLocation>
        <location evidence="1">Nucleus</location>
    </subcellularLocation>
</comment>
<dbReference type="GO" id="GO:0046890">
    <property type="term" value="P:regulation of lipid biosynthetic process"/>
    <property type="evidence" value="ECO:0007669"/>
    <property type="project" value="TreeGrafter"/>
</dbReference>
<evidence type="ECO:0000313" key="7">
    <source>
        <dbReference type="Proteomes" id="UP000728032"/>
    </source>
</evidence>
<keyword evidence="4" id="KW-0963">Cytoplasm</keyword>
<dbReference type="Proteomes" id="UP000728032">
    <property type="component" value="Unassembled WGS sequence"/>
</dbReference>
<evidence type="ECO:0000256" key="3">
    <source>
        <dbReference type="ARBA" id="ARBA00009488"/>
    </source>
</evidence>
<evidence type="ECO:0000256" key="4">
    <source>
        <dbReference type="ARBA" id="ARBA00022490"/>
    </source>
</evidence>
<dbReference type="AlphaFoldDB" id="A0A7R9LYH2"/>
<accession>A0A7R9LYH2</accession>
<protein>
    <submittedName>
        <fullName evidence="6">Uncharacterized protein</fullName>
    </submittedName>
</protein>
<sequence length="183" mass="21032">MIKMDNKSAKEDVIVKNKGSLIQTIKSFERCMADMKSTVLVPTRLNDIDSQTMAKSGVNCIRSDNENLYNVYNDLQKISKLLYGDRHQSDLKYANPMDLNGNSISKSLHNECLPKDDNLLTKLDYHVRHMRVILNELCGTAGYITNVYKEDVQNMHMNYNHIEYNNSEIKHYYTSNSSNSPIS</sequence>
<keyword evidence="7" id="KW-1185">Reference proteome</keyword>
<evidence type="ECO:0000256" key="1">
    <source>
        <dbReference type="ARBA" id="ARBA00004123"/>
    </source>
</evidence>
<proteinExistence type="inferred from homology"/>
<keyword evidence="5" id="KW-0539">Nucleus</keyword>
<evidence type="ECO:0000313" key="6">
    <source>
        <dbReference type="EMBL" id="CAD7650220.1"/>
    </source>
</evidence>
<dbReference type="EMBL" id="OC918850">
    <property type="protein sequence ID" value="CAD7650220.1"/>
    <property type="molecule type" value="Genomic_DNA"/>
</dbReference>
<dbReference type="Pfam" id="PF07084">
    <property type="entry name" value="Spot_14"/>
    <property type="match status" value="1"/>
</dbReference>
<name>A0A7R9LYH2_9ACAR</name>
<comment type="similarity">
    <text evidence="3">Belongs to the SPOT14 family.</text>
</comment>
<dbReference type="Gene3D" id="6.10.140.1610">
    <property type="match status" value="1"/>
</dbReference>
<dbReference type="OrthoDB" id="5951908at2759"/>
<dbReference type="GO" id="GO:0005829">
    <property type="term" value="C:cytosol"/>
    <property type="evidence" value="ECO:0007669"/>
    <property type="project" value="TreeGrafter"/>
</dbReference>
<evidence type="ECO:0000256" key="2">
    <source>
        <dbReference type="ARBA" id="ARBA00004496"/>
    </source>
</evidence>
<dbReference type="PANTHER" id="PTHR14315">
    <property type="entry name" value="SPOT14 FAMILY MEMBER"/>
    <property type="match status" value="1"/>
</dbReference>
<dbReference type="InterPro" id="IPR053719">
    <property type="entry name" value="Lipogen_MT_Stabilize_sf"/>
</dbReference>
<reference evidence="6" key="1">
    <citation type="submission" date="2020-11" db="EMBL/GenBank/DDBJ databases">
        <authorList>
            <person name="Tran Van P."/>
        </authorList>
    </citation>
    <scope>NUCLEOTIDE SEQUENCE</scope>
</reference>
<dbReference type="EMBL" id="CAJPVJ010004025">
    <property type="protein sequence ID" value="CAG2168200.1"/>
    <property type="molecule type" value="Genomic_DNA"/>
</dbReference>
<dbReference type="PANTHER" id="PTHR14315:SF17">
    <property type="entry name" value="MIP21584P"/>
    <property type="match status" value="1"/>
</dbReference>
<dbReference type="GO" id="GO:0005634">
    <property type="term" value="C:nucleus"/>
    <property type="evidence" value="ECO:0007669"/>
    <property type="project" value="UniProtKB-SubCell"/>
</dbReference>
<dbReference type="InterPro" id="IPR009786">
    <property type="entry name" value="Spot_14"/>
</dbReference>
<gene>
    <name evidence="6" type="ORF">ONB1V03_LOCUS7692</name>
</gene>
<organism evidence="6">
    <name type="scientific">Oppiella nova</name>
    <dbReference type="NCBI Taxonomy" id="334625"/>
    <lineage>
        <taxon>Eukaryota</taxon>
        <taxon>Metazoa</taxon>
        <taxon>Ecdysozoa</taxon>
        <taxon>Arthropoda</taxon>
        <taxon>Chelicerata</taxon>
        <taxon>Arachnida</taxon>
        <taxon>Acari</taxon>
        <taxon>Acariformes</taxon>
        <taxon>Sarcoptiformes</taxon>
        <taxon>Oribatida</taxon>
        <taxon>Brachypylina</taxon>
        <taxon>Oppioidea</taxon>
        <taxon>Oppiidae</taxon>
        <taxon>Oppiella</taxon>
    </lineage>
</organism>